<sequence length="75" mass="8142">MQGVHNQMTNDLGHMQTVDSLRCGGDFHTPGRPFTASLPTGYLLGWVVSLTSDAHPLAGKNLRPIGMDLLQPHPH</sequence>
<accession>A0A9Q3CFX7</accession>
<dbReference type="EMBL" id="AVOT02007726">
    <property type="protein sequence ID" value="MBW0484529.1"/>
    <property type="molecule type" value="Genomic_DNA"/>
</dbReference>
<name>A0A9Q3CFX7_9BASI</name>
<proteinExistence type="predicted"/>
<protein>
    <submittedName>
        <fullName evidence="1">Uncharacterized protein</fullName>
    </submittedName>
</protein>
<dbReference type="AlphaFoldDB" id="A0A9Q3CFX7"/>
<evidence type="ECO:0000313" key="1">
    <source>
        <dbReference type="EMBL" id="MBW0484529.1"/>
    </source>
</evidence>
<comment type="caution">
    <text evidence="1">The sequence shown here is derived from an EMBL/GenBank/DDBJ whole genome shotgun (WGS) entry which is preliminary data.</text>
</comment>
<dbReference type="Proteomes" id="UP000765509">
    <property type="component" value="Unassembled WGS sequence"/>
</dbReference>
<organism evidence="1 2">
    <name type="scientific">Austropuccinia psidii MF-1</name>
    <dbReference type="NCBI Taxonomy" id="1389203"/>
    <lineage>
        <taxon>Eukaryota</taxon>
        <taxon>Fungi</taxon>
        <taxon>Dikarya</taxon>
        <taxon>Basidiomycota</taxon>
        <taxon>Pucciniomycotina</taxon>
        <taxon>Pucciniomycetes</taxon>
        <taxon>Pucciniales</taxon>
        <taxon>Sphaerophragmiaceae</taxon>
        <taxon>Austropuccinia</taxon>
    </lineage>
</organism>
<gene>
    <name evidence="1" type="ORF">O181_024244</name>
</gene>
<reference evidence="1" key="1">
    <citation type="submission" date="2021-03" db="EMBL/GenBank/DDBJ databases">
        <title>Draft genome sequence of rust myrtle Austropuccinia psidii MF-1, a brazilian biotype.</title>
        <authorList>
            <person name="Quecine M.C."/>
            <person name="Pachon D.M.R."/>
            <person name="Bonatelli M.L."/>
            <person name="Correr F.H."/>
            <person name="Franceschini L.M."/>
            <person name="Leite T.F."/>
            <person name="Margarido G.R.A."/>
            <person name="Almeida C.A."/>
            <person name="Ferrarezi J.A."/>
            <person name="Labate C.A."/>
        </authorList>
    </citation>
    <scope>NUCLEOTIDE SEQUENCE</scope>
    <source>
        <strain evidence="1">MF-1</strain>
    </source>
</reference>
<keyword evidence="2" id="KW-1185">Reference proteome</keyword>
<evidence type="ECO:0000313" key="2">
    <source>
        <dbReference type="Proteomes" id="UP000765509"/>
    </source>
</evidence>